<dbReference type="GO" id="GO:0016740">
    <property type="term" value="F:transferase activity"/>
    <property type="evidence" value="ECO:0007669"/>
    <property type="project" value="UniProtKB-KW"/>
</dbReference>
<dbReference type="InterPro" id="IPR027417">
    <property type="entry name" value="P-loop_NTPase"/>
</dbReference>
<evidence type="ECO:0000313" key="1">
    <source>
        <dbReference type="EMBL" id="REG78349.1"/>
    </source>
</evidence>
<dbReference type="AlphaFoldDB" id="A0A3E0D6Q0"/>
<gene>
    <name evidence="1" type="ORF">DFP81_1233</name>
</gene>
<protein>
    <submittedName>
        <fullName evidence="1">Sulfotransferase family protein</fullName>
    </submittedName>
</protein>
<sequence>MKKAQEISNESPVVVLGMHRSGSSAITEMLTLFDLYFGKEEDSIGSSSQNSRGFWERRDVRDVNDKILFSAHCDWDTISNFNLELMEGVTQDGIVDQIKKLDSQLQAFTESEGKKSYLLKEPRMCLTFPLWERSFKNKSAVIFIHRNPLEVAASLNKRNDFDEGYSLTLWYNYVLHALKNLKGKRVLFISYEQLNANPVSVSEKIHAFLLSENILSSMPDRNRISDIIQGDLRHQKQSIDFLPNRYKELNDVVESFCAKDDASIIDDFSYFEFIEADKETEWNIIFNKYLNFKKEYINTESYVHKLKLDKKILTEQVVSKNKEISSYKNDLFVKFYVKIKNILK</sequence>
<dbReference type="Gene3D" id="3.40.50.300">
    <property type="entry name" value="P-loop containing nucleotide triphosphate hydrolases"/>
    <property type="match status" value="1"/>
</dbReference>
<organism evidence="1 2">
    <name type="scientific">Marinomonas pollencensis</name>
    <dbReference type="NCBI Taxonomy" id="491954"/>
    <lineage>
        <taxon>Bacteria</taxon>
        <taxon>Pseudomonadati</taxon>
        <taxon>Pseudomonadota</taxon>
        <taxon>Gammaproteobacteria</taxon>
        <taxon>Oceanospirillales</taxon>
        <taxon>Oceanospirillaceae</taxon>
        <taxon>Marinomonas</taxon>
    </lineage>
</organism>
<accession>A0A3E0D6Q0</accession>
<evidence type="ECO:0000313" key="2">
    <source>
        <dbReference type="Proteomes" id="UP000256542"/>
    </source>
</evidence>
<dbReference type="RefSeq" id="WP_115899226.1">
    <property type="nucleotide sequence ID" value="NZ_QUNG01000023.1"/>
</dbReference>
<name>A0A3E0D6Q0_9GAMM</name>
<dbReference type="Pfam" id="PF13469">
    <property type="entry name" value="Sulfotransfer_3"/>
    <property type="match status" value="1"/>
</dbReference>
<keyword evidence="2" id="KW-1185">Reference proteome</keyword>
<dbReference type="EMBL" id="QUNG01000023">
    <property type="protein sequence ID" value="REG78349.1"/>
    <property type="molecule type" value="Genomic_DNA"/>
</dbReference>
<dbReference type="OrthoDB" id="9179784at2"/>
<keyword evidence="1" id="KW-0808">Transferase</keyword>
<comment type="caution">
    <text evidence="1">The sequence shown here is derived from an EMBL/GenBank/DDBJ whole genome shotgun (WGS) entry which is preliminary data.</text>
</comment>
<reference evidence="1 2" key="1">
    <citation type="submission" date="2018-08" db="EMBL/GenBank/DDBJ databases">
        <title>Genomic Encyclopedia of Type Strains, Phase III (KMG-III): the genomes of soil and plant-associated and newly described type strains.</title>
        <authorList>
            <person name="Whitman W."/>
        </authorList>
    </citation>
    <scope>NUCLEOTIDE SEQUENCE [LARGE SCALE GENOMIC DNA]</scope>
    <source>
        <strain evidence="1 2">CECT 7375</strain>
    </source>
</reference>
<dbReference type="Proteomes" id="UP000256542">
    <property type="component" value="Unassembled WGS sequence"/>
</dbReference>
<dbReference type="SUPFAM" id="SSF52540">
    <property type="entry name" value="P-loop containing nucleoside triphosphate hydrolases"/>
    <property type="match status" value="1"/>
</dbReference>
<proteinExistence type="predicted"/>